<proteinExistence type="predicted"/>
<feature type="region of interest" description="Disordered" evidence="1">
    <location>
        <begin position="275"/>
        <end position="296"/>
    </location>
</feature>
<reference evidence="4" key="1">
    <citation type="submission" date="2020-06" db="EMBL/GenBank/DDBJ databases">
        <authorList>
            <consortium name="Plant Systems Biology data submission"/>
        </authorList>
    </citation>
    <scope>NUCLEOTIDE SEQUENCE</scope>
    <source>
        <strain evidence="4">D6</strain>
    </source>
</reference>
<feature type="transmembrane region" description="Helical" evidence="2">
    <location>
        <begin position="1028"/>
        <end position="1051"/>
    </location>
</feature>
<feature type="signal peptide" evidence="3">
    <location>
        <begin position="1"/>
        <end position="21"/>
    </location>
</feature>
<organism evidence="4 5">
    <name type="scientific">Seminavis robusta</name>
    <dbReference type="NCBI Taxonomy" id="568900"/>
    <lineage>
        <taxon>Eukaryota</taxon>
        <taxon>Sar</taxon>
        <taxon>Stramenopiles</taxon>
        <taxon>Ochrophyta</taxon>
        <taxon>Bacillariophyta</taxon>
        <taxon>Bacillariophyceae</taxon>
        <taxon>Bacillariophycidae</taxon>
        <taxon>Naviculales</taxon>
        <taxon>Naviculaceae</taxon>
        <taxon>Seminavis</taxon>
    </lineage>
</organism>
<dbReference type="AlphaFoldDB" id="A0A9N8HBK6"/>
<dbReference type="EMBL" id="CAICTM010000279">
    <property type="protein sequence ID" value="CAB9506832.1"/>
    <property type="molecule type" value="Genomic_DNA"/>
</dbReference>
<feature type="compositionally biased region" description="Polar residues" evidence="1">
    <location>
        <begin position="982"/>
        <end position="993"/>
    </location>
</feature>
<feature type="region of interest" description="Disordered" evidence="1">
    <location>
        <begin position="974"/>
        <end position="993"/>
    </location>
</feature>
<evidence type="ECO:0000313" key="4">
    <source>
        <dbReference type="EMBL" id="CAB9506832.1"/>
    </source>
</evidence>
<comment type="caution">
    <text evidence="4">The sequence shown here is derived from an EMBL/GenBank/DDBJ whole genome shotgun (WGS) entry which is preliminary data.</text>
</comment>
<gene>
    <name evidence="4" type="ORF">SEMRO_280_G107141.1</name>
</gene>
<keyword evidence="2" id="KW-0472">Membrane</keyword>
<accession>A0A9N8HBK6</accession>
<feature type="chain" id="PRO_5040196844" evidence="3">
    <location>
        <begin position="22"/>
        <end position="1053"/>
    </location>
</feature>
<dbReference type="Proteomes" id="UP001153069">
    <property type="component" value="Unassembled WGS sequence"/>
</dbReference>
<keyword evidence="3" id="KW-0732">Signal</keyword>
<evidence type="ECO:0000313" key="5">
    <source>
        <dbReference type="Proteomes" id="UP001153069"/>
    </source>
</evidence>
<keyword evidence="2" id="KW-0812">Transmembrane</keyword>
<evidence type="ECO:0000256" key="3">
    <source>
        <dbReference type="SAM" id="SignalP"/>
    </source>
</evidence>
<evidence type="ECO:0000256" key="2">
    <source>
        <dbReference type="SAM" id="Phobius"/>
    </source>
</evidence>
<sequence length="1053" mass="114777">MMYHCLLLVSNLFLFWSGSLLVHNSQNRCSFKLTGLAGATNVDCNTENVRRSRELVGPAFETLAWKSFQAVCQEKLYTMATYANTHIYHVITPMPTTADDANNDEDAAGFCNEKLVLHDGGETGRTIIVEEAGYQSGRDQDEDDVFRFRGSFSLKAILQAFHTAKTIRQDYPQERSENSYDILNNNCATFILSFMDALGLEPGQPIARYIAERLAQNGGHTIEMLQDSQEFQALLPPKMTTALKNDDMRNKEDERELLQLLVEYYIQNRVKGEPSVLESGETKRTPDTSTQTSAGGNIIYPRSLRRYLQASSQAQGSSVCSLCYGGSSRNNPNGTALSAWVDGVGYTTCEDAEVLAMDFLDGSTSCTISQISGVAHCGCPDLPPINPDIGCNFCGNDQSSYDIDFHKKMPQFHDLESNSEQFLCFDMIIAAQNYPSSKNCEDLLSAGGKYWCGCPNAAKPPAKCTLCLDGAPVPDPSLEVLPGGATCQDVMDLMEAGFSDSCGAMQATAGVYCGCEANLEQSVGDVGTYDLKFRDTPCRICKNGALLPDTGSVIVLNYRNNGVQRRMDTSCGEIEFLANAFDMCDEPNTFSHAPFCGCFVEDETTDCHLCWGNETVVNETEALFPDLPSTFAETCESVQASLPTFPNLHHGKPRCTQLQELGFLACGCPQAPPERSNTFQCPLPCSYDQIDPFRLDFTFQPDYKTCGDIVASANHAKSQEECDEFSKRIKFCCEGTPYTNGCSLCDGGSDPQVQGYDSDDSPVTCQDYQSFLPQLVLADDSKECTRWQDIGYFSCGCPSQPAPLPHQTECHVLPESCSPFDLDYYCKDALSIIGRVENASECPYVQQFFDLLCCGDLDAREIVVPSNIDGNGTVVTVTVQIVFDEFSSDVAWSILDSEGERVAASPVFLTPDDYKVDFDLAAGDYAFVILDVSGDGILGGSFLVLVGEQVLVEDAPEEYYQAINFTVPVKSDEAVGQADDPASTTNATSGTQSFTVSAEEASDSVGEANDLASINVTSGPQEDESKSLGVALFGGQLIMAMMMAVSVIILINY</sequence>
<protein>
    <submittedName>
        <fullName evidence="4">Uncharacterized protein</fullName>
    </submittedName>
</protein>
<name>A0A9N8HBK6_9STRA</name>
<keyword evidence="2" id="KW-1133">Transmembrane helix</keyword>
<keyword evidence="5" id="KW-1185">Reference proteome</keyword>
<evidence type="ECO:0000256" key="1">
    <source>
        <dbReference type="SAM" id="MobiDB-lite"/>
    </source>
</evidence>